<dbReference type="AlphaFoldDB" id="A0A7H1NPW0"/>
<dbReference type="KEGG" id="ebla:JGUZn3_05750"/>
<sequence>MDVTILGGGIAGLSAAYYAKQAGLSSCIYEAKAAVGGLLDNFVIDNRWVFDNAVHLSFATEPEVRAVFDTVPYYNHPAMSKNWDQGLWFQHPIQNNIYPLTAEEKTDLIVSFLNRPENPQAITNYREWLLYQYGTAIAEKWPIQYTRKYWSIEAENMGIDWIGHRMRRADIKEILFGAMSETVPNTYYVSQMRYPKQGGYRAFIEPLIKEATVETNHETVGINLKNKEITFSNGIKIYYKNLVSTLPLPYLVSITTDVPPAIQEDAKSLFATRIDLISIGIARKDVSPTLWFYIYDEDILASRVYSPSYKSPANAPEGCSSLQFEIYSSREKPQALSSEELIENCLEALEKMNLARRDEIIFTHHKHLPYGNVVFDLEMEKRRDRVISWVEEQGILLAGRFGKWDYLWSNQAFMSGKMAIEKLQS</sequence>
<dbReference type="EMBL" id="CP060244">
    <property type="protein sequence ID" value="QNT77820.1"/>
    <property type="molecule type" value="Genomic_DNA"/>
</dbReference>
<evidence type="ECO:0008006" key="3">
    <source>
        <dbReference type="Google" id="ProtNLM"/>
    </source>
</evidence>
<dbReference type="GO" id="GO:0005829">
    <property type="term" value="C:cytosol"/>
    <property type="evidence" value="ECO:0007669"/>
    <property type="project" value="TreeGrafter"/>
</dbReference>
<dbReference type="InterPro" id="IPR036188">
    <property type="entry name" value="FAD/NAD-bd_sf"/>
</dbReference>
<dbReference type="PANTHER" id="PTHR21197">
    <property type="entry name" value="UDP-GALACTOPYRANOSE MUTASE"/>
    <property type="match status" value="1"/>
</dbReference>
<evidence type="ECO:0000313" key="1">
    <source>
        <dbReference type="EMBL" id="QNT77820.1"/>
    </source>
</evidence>
<protein>
    <recommendedName>
        <fullName evidence="3">Amine oxidase domain-containing protein</fullName>
    </recommendedName>
</protein>
<organism evidence="1 2">
    <name type="scientific">Entomobacter blattae</name>
    <dbReference type="NCBI Taxonomy" id="2762277"/>
    <lineage>
        <taxon>Bacteria</taxon>
        <taxon>Pseudomonadati</taxon>
        <taxon>Pseudomonadota</taxon>
        <taxon>Alphaproteobacteria</taxon>
        <taxon>Acetobacterales</taxon>
        <taxon>Acetobacteraceae</taxon>
        <taxon>Entomobacter</taxon>
    </lineage>
</organism>
<keyword evidence="2" id="KW-1185">Reference proteome</keyword>
<accession>A0A7H1NPW0</accession>
<dbReference type="Proteomes" id="UP000516349">
    <property type="component" value="Chromosome"/>
</dbReference>
<dbReference type="GO" id="GO:0050660">
    <property type="term" value="F:flavin adenine dinucleotide binding"/>
    <property type="evidence" value="ECO:0007669"/>
    <property type="project" value="TreeGrafter"/>
</dbReference>
<reference evidence="1 2" key="1">
    <citation type="submission" date="2020-08" db="EMBL/GenBank/DDBJ databases">
        <title>Complete genome sequence of Entomobacter blattae G55GP.</title>
        <authorList>
            <person name="Poehlein A."/>
            <person name="Guzman J."/>
            <person name="Daniel R."/>
            <person name="Vilcinskas A."/>
        </authorList>
    </citation>
    <scope>NUCLEOTIDE SEQUENCE [LARGE SCALE GENOMIC DNA]</scope>
    <source>
        <strain evidence="1 2">G55GP</strain>
    </source>
</reference>
<dbReference type="SUPFAM" id="SSF51905">
    <property type="entry name" value="FAD/NAD(P)-binding domain"/>
    <property type="match status" value="1"/>
</dbReference>
<dbReference type="Pfam" id="PF13450">
    <property type="entry name" value="NAD_binding_8"/>
    <property type="match status" value="1"/>
</dbReference>
<proteinExistence type="predicted"/>
<evidence type="ECO:0000313" key="2">
    <source>
        <dbReference type="Proteomes" id="UP000516349"/>
    </source>
</evidence>
<name>A0A7H1NPW0_9PROT</name>
<dbReference type="PANTHER" id="PTHR21197:SF0">
    <property type="entry name" value="UDP-GALACTOPYRANOSE MUTASE"/>
    <property type="match status" value="1"/>
</dbReference>
<dbReference type="GO" id="GO:0008767">
    <property type="term" value="F:UDP-galactopyranose mutase activity"/>
    <property type="evidence" value="ECO:0007669"/>
    <property type="project" value="TreeGrafter"/>
</dbReference>
<dbReference type="Gene3D" id="3.50.50.60">
    <property type="entry name" value="FAD/NAD(P)-binding domain"/>
    <property type="match status" value="1"/>
</dbReference>
<dbReference type="RefSeq" id="WP_203414230.1">
    <property type="nucleotide sequence ID" value="NZ_CP060244.1"/>
</dbReference>
<gene>
    <name evidence="1" type="ORF">JGUZn3_05750</name>
</gene>